<sequence>MRLFANVILISLVSKLYFAVGHAADVHHNQKPKIVVVGSSAQVHKMEAPAMAGKMKLWKEEDDKEDECYEDHKDWHHDDDKKKKHKDCTSTRTDPNPGPSTFTVNTSSATPDPDVPTSTSISTFVPSFTSSTTVSSSSSTTESNSSVTSEQPSTTADPGPTTTTAGTEIPVPTFACTNDLSGFQQCVDEGVSPVWYWCATEQWVVQTCDNGTVCRQGDDGGVYCDFP</sequence>
<dbReference type="OrthoDB" id="10539543at2759"/>
<evidence type="ECO:0000313" key="3">
    <source>
        <dbReference type="EMBL" id="KAG2173960.1"/>
    </source>
</evidence>
<keyword evidence="2" id="KW-0732">Signal</keyword>
<evidence type="ECO:0000256" key="2">
    <source>
        <dbReference type="SAM" id="SignalP"/>
    </source>
</evidence>
<feature type="signal peptide" evidence="2">
    <location>
        <begin position="1"/>
        <end position="23"/>
    </location>
</feature>
<feature type="compositionally biased region" description="Basic and acidic residues" evidence="1">
    <location>
        <begin position="72"/>
        <end position="81"/>
    </location>
</feature>
<comment type="caution">
    <text evidence="3">The sequence shown here is derived from an EMBL/GenBank/DDBJ whole genome shotgun (WGS) entry which is preliminary data.</text>
</comment>
<protein>
    <recommendedName>
        <fullName evidence="5">Carbohydrate-binding module family 19 domain-containing protein</fullName>
    </recommendedName>
</protein>
<organism evidence="3 4">
    <name type="scientific">Umbelopsis vinacea</name>
    <dbReference type="NCBI Taxonomy" id="44442"/>
    <lineage>
        <taxon>Eukaryota</taxon>
        <taxon>Fungi</taxon>
        <taxon>Fungi incertae sedis</taxon>
        <taxon>Mucoromycota</taxon>
        <taxon>Mucoromycotina</taxon>
        <taxon>Umbelopsidomycetes</taxon>
        <taxon>Umbelopsidales</taxon>
        <taxon>Umbelopsidaceae</taxon>
        <taxon>Umbelopsis</taxon>
    </lineage>
</organism>
<feature type="compositionally biased region" description="Polar residues" evidence="1">
    <location>
        <begin position="90"/>
        <end position="110"/>
    </location>
</feature>
<evidence type="ECO:0008006" key="5">
    <source>
        <dbReference type="Google" id="ProtNLM"/>
    </source>
</evidence>
<dbReference type="AlphaFoldDB" id="A0A8H7U8Y3"/>
<evidence type="ECO:0000256" key="1">
    <source>
        <dbReference type="SAM" id="MobiDB-lite"/>
    </source>
</evidence>
<gene>
    <name evidence="3" type="ORF">INT44_000073</name>
</gene>
<proteinExistence type="predicted"/>
<accession>A0A8H7U8Y3</accession>
<name>A0A8H7U8Y3_9FUNG</name>
<feature type="chain" id="PRO_5034921816" description="Carbohydrate-binding module family 19 domain-containing protein" evidence="2">
    <location>
        <begin position="24"/>
        <end position="227"/>
    </location>
</feature>
<dbReference type="Proteomes" id="UP000612746">
    <property type="component" value="Unassembled WGS sequence"/>
</dbReference>
<evidence type="ECO:0000313" key="4">
    <source>
        <dbReference type="Proteomes" id="UP000612746"/>
    </source>
</evidence>
<dbReference type="EMBL" id="JAEPRA010000017">
    <property type="protein sequence ID" value="KAG2173960.1"/>
    <property type="molecule type" value="Genomic_DNA"/>
</dbReference>
<keyword evidence="4" id="KW-1185">Reference proteome</keyword>
<feature type="region of interest" description="Disordered" evidence="1">
    <location>
        <begin position="72"/>
        <end position="165"/>
    </location>
</feature>
<reference evidence="3" key="1">
    <citation type="submission" date="2020-12" db="EMBL/GenBank/DDBJ databases">
        <title>Metabolic potential, ecology and presence of endohyphal bacteria is reflected in genomic diversity of Mucoromycotina.</title>
        <authorList>
            <person name="Muszewska A."/>
            <person name="Okrasinska A."/>
            <person name="Steczkiewicz K."/>
            <person name="Drgas O."/>
            <person name="Orlowska M."/>
            <person name="Perlinska-Lenart U."/>
            <person name="Aleksandrzak-Piekarczyk T."/>
            <person name="Szatraj K."/>
            <person name="Zielenkiewicz U."/>
            <person name="Pilsyk S."/>
            <person name="Malc E."/>
            <person name="Mieczkowski P."/>
            <person name="Kruszewska J.S."/>
            <person name="Biernat P."/>
            <person name="Pawlowska J."/>
        </authorList>
    </citation>
    <scope>NUCLEOTIDE SEQUENCE</scope>
    <source>
        <strain evidence="3">WA0000051536</strain>
    </source>
</reference>
<feature type="compositionally biased region" description="Low complexity" evidence="1">
    <location>
        <begin position="115"/>
        <end position="165"/>
    </location>
</feature>